<keyword evidence="1" id="KW-0433">Leucine-rich repeat</keyword>
<dbReference type="PANTHER" id="PTHR36766:SF51">
    <property type="entry name" value="DISEASE RESISTANCE RPP13-LIKE PROTEIN 1"/>
    <property type="match status" value="1"/>
</dbReference>
<evidence type="ECO:0000256" key="3">
    <source>
        <dbReference type="ARBA" id="ARBA00022741"/>
    </source>
</evidence>
<accession>A0AAW2DBS6</accession>
<dbReference type="Pfam" id="PF23559">
    <property type="entry name" value="WHD_DRP"/>
    <property type="match status" value="1"/>
</dbReference>
<dbReference type="Proteomes" id="UP001459277">
    <property type="component" value="Unassembled WGS sequence"/>
</dbReference>
<keyword evidence="5" id="KW-0067">ATP-binding</keyword>
<feature type="domain" description="Disease resistance R13L4/SHOC-2-like LRR" evidence="10">
    <location>
        <begin position="521"/>
        <end position="593"/>
    </location>
</feature>
<dbReference type="Gene3D" id="3.40.50.300">
    <property type="entry name" value="P-loop containing nucleotide triphosphate hydrolases"/>
    <property type="match status" value="1"/>
</dbReference>
<dbReference type="Pfam" id="PF25019">
    <property type="entry name" value="LRR_R13L1-DRL21"/>
    <property type="match status" value="1"/>
</dbReference>
<dbReference type="SUPFAM" id="SSF52058">
    <property type="entry name" value="L domain-like"/>
    <property type="match status" value="2"/>
</dbReference>
<dbReference type="InterPro" id="IPR041118">
    <property type="entry name" value="Rx_N"/>
</dbReference>
<dbReference type="FunFam" id="1.10.10.10:FF:000322">
    <property type="entry name" value="Probable disease resistance protein At1g63360"/>
    <property type="match status" value="1"/>
</dbReference>
<dbReference type="InterPro" id="IPR027417">
    <property type="entry name" value="P-loop_NTPase"/>
</dbReference>
<feature type="domain" description="R13L1/DRL21-like LRR repeat region" evidence="11">
    <location>
        <begin position="652"/>
        <end position="773"/>
    </location>
</feature>
<proteinExistence type="predicted"/>
<dbReference type="InterPro" id="IPR056789">
    <property type="entry name" value="LRR_R13L1-DRL21"/>
</dbReference>
<feature type="domain" description="NB-ARC" evidence="7">
    <location>
        <begin position="163"/>
        <end position="315"/>
    </location>
</feature>
<dbReference type="InterPro" id="IPR002182">
    <property type="entry name" value="NB-ARC"/>
</dbReference>
<dbReference type="Gene3D" id="1.10.8.430">
    <property type="entry name" value="Helical domain of apoptotic protease-activating factors"/>
    <property type="match status" value="1"/>
</dbReference>
<dbReference type="InterPro" id="IPR036388">
    <property type="entry name" value="WH-like_DNA-bd_sf"/>
</dbReference>
<organism evidence="12 13">
    <name type="scientific">Lithocarpus litseifolius</name>
    <dbReference type="NCBI Taxonomy" id="425828"/>
    <lineage>
        <taxon>Eukaryota</taxon>
        <taxon>Viridiplantae</taxon>
        <taxon>Streptophyta</taxon>
        <taxon>Embryophyta</taxon>
        <taxon>Tracheophyta</taxon>
        <taxon>Spermatophyta</taxon>
        <taxon>Magnoliopsida</taxon>
        <taxon>eudicotyledons</taxon>
        <taxon>Gunneridae</taxon>
        <taxon>Pentapetalae</taxon>
        <taxon>rosids</taxon>
        <taxon>fabids</taxon>
        <taxon>Fagales</taxon>
        <taxon>Fagaceae</taxon>
        <taxon>Lithocarpus</taxon>
    </lineage>
</organism>
<dbReference type="GO" id="GO:0005524">
    <property type="term" value="F:ATP binding"/>
    <property type="evidence" value="ECO:0007669"/>
    <property type="project" value="UniProtKB-KW"/>
</dbReference>
<dbReference type="GO" id="GO:0043531">
    <property type="term" value="F:ADP binding"/>
    <property type="evidence" value="ECO:0007669"/>
    <property type="project" value="InterPro"/>
</dbReference>
<feature type="domain" description="Disease resistance protein winged helix" evidence="9">
    <location>
        <begin position="403"/>
        <end position="467"/>
    </location>
</feature>
<dbReference type="Gene3D" id="3.80.10.10">
    <property type="entry name" value="Ribonuclease Inhibitor"/>
    <property type="match status" value="4"/>
</dbReference>
<sequence>MAGSPVKAAIQELLYSLLSLNFFRTNKFRIGLLEDLRIVLQYLTVMVDEAEEKQTNNPVVKLWLDELQDVVYHTEDLVDEMCTESLRHKLDAESQTKSSSLEWNIKVIKKMEEMLDRLEFFMEQGDVLGLKGLGIISDPQKRFSMPITSFFLVDDHEVFCRDADKDAIISLLLSDDVKSEQLSVIPIVGEVGVGKSTLARLVYNDCRVSQNFEIKAWYPVNHKMTKAISESFSLQSLQESLKGKRFLLVLDNVGSFNYADWESLQSTLKGVANGSCVIVTTRDTEVASKISTVCTYHIESLSNEESWLMFTKFALGDQMPVSCPEVETIGRQIVQDFLGLPFAVKALGLLLRSKPQVEEWRVVLDRLKHFSLPRGMSGYGIELRKRYDELPAQLKRCFAYCSIFPKGYEFEKEKLVLLWMAEGLLQNRGKEDDGNKCFDELLSESFFKQSSANNSCFLMHDLVDDLAAHLSWKHFFRLEDNNLSLISVSTLYLSLCRGKYDSSVIFESIDKAKFLRTFLPLDHKSCRLSSNELHNMLCKLQYLRVLSLSHYHISELPASIGNLKHLRYIDLSHTGIKWLPESVCALCNLQTFILSNCHSLTKLPENMWRLVNLRHLDISGTDINEMPKNLSRLKKLQTLPYFVVGKRSGSMLKELGGLRDLHGTLHISKLQNVVSENDPAGARLFTKKYLDELVLEWSNNTVGQENVLEALQPNSKLKKLSINFYCGTRFPNWVGHMLFSGMVSLRLSNCNNCSSLPPLGQLPSLEVLIIEWMDAVKSVGPEFCGMDKPFNCLKTLTFEGMSEWEEWVSFEVGGGEFPSLCELCIRRCPKLKGNLPKQLPSVVKVEISESQELVTAIMTEASSHKRTLHYQDKVLFISDDKVATFLEQMTVFTYKGATDSSLPVTKGATDSSLPLTTPNIRDEADVPTKNWSNQGRQQDLLSFKSVKVSGISQLMGVTGLDSLKIDGCDALEFIPVEVMTRNPFLQHLYIINCCSLKSFPGGHSLTALKMLYIQNCKKLEFHLSAKSTYQFSLLEHLCIGSSCDSLMFLPLDFFLELRFLSIWDCANLQSLSMPEGIEKDLTYLEALEIRDCPNLVSFPKGGLRAPNLTTIWFSNCKNLKELPDQFHSLNSLHSMFINNCPQLVSLSGGGLPSKLSVLCITFCVKLVLGREWGLHRLDCLSRLEIEGGCENVVSFPDEELLPSNLNSLRISELLNLEYLNYKGLQHLTALKTLEISCCNKLRSLPEEGLPSSLSFLCINECSLLKPKLQNKRKRFVSFIEANEEVIS</sequence>
<dbReference type="PRINTS" id="PR00364">
    <property type="entry name" value="DISEASERSIST"/>
</dbReference>
<evidence type="ECO:0000256" key="1">
    <source>
        <dbReference type="ARBA" id="ARBA00022614"/>
    </source>
</evidence>
<dbReference type="Pfam" id="PF18052">
    <property type="entry name" value="Rx_N"/>
    <property type="match status" value="1"/>
</dbReference>
<evidence type="ECO:0000259" key="8">
    <source>
        <dbReference type="Pfam" id="PF18052"/>
    </source>
</evidence>
<dbReference type="GO" id="GO:0051707">
    <property type="term" value="P:response to other organism"/>
    <property type="evidence" value="ECO:0007669"/>
    <property type="project" value="UniProtKB-ARBA"/>
</dbReference>
<evidence type="ECO:0000313" key="12">
    <source>
        <dbReference type="EMBL" id="KAL0007029.1"/>
    </source>
</evidence>
<keyword evidence="2" id="KW-0677">Repeat</keyword>
<dbReference type="Pfam" id="PF00931">
    <property type="entry name" value="NB-ARC"/>
    <property type="match status" value="1"/>
</dbReference>
<dbReference type="InterPro" id="IPR055414">
    <property type="entry name" value="LRR_R13L4/SHOC2-like"/>
</dbReference>
<dbReference type="InterPro" id="IPR042197">
    <property type="entry name" value="Apaf_helical"/>
</dbReference>
<reference evidence="12 13" key="1">
    <citation type="submission" date="2024-01" db="EMBL/GenBank/DDBJ databases">
        <title>A telomere-to-telomere, gap-free genome of sweet tea (Lithocarpus litseifolius).</title>
        <authorList>
            <person name="Zhou J."/>
        </authorList>
    </citation>
    <scope>NUCLEOTIDE SEQUENCE [LARGE SCALE GENOMIC DNA]</scope>
    <source>
        <strain evidence="12">Zhou-2022a</strain>
        <tissue evidence="12">Leaf</tissue>
    </source>
</reference>
<dbReference type="SMART" id="SM00369">
    <property type="entry name" value="LRR_TYP"/>
    <property type="match status" value="4"/>
</dbReference>
<keyword evidence="3" id="KW-0547">Nucleotide-binding</keyword>
<name>A0AAW2DBS6_9ROSI</name>
<dbReference type="EMBL" id="JAZDWU010000003">
    <property type="protein sequence ID" value="KAL0007029.1"/>
    <property type="molecule type" value="Genomic_DNA"/>
</dbReference>
<keyword evidence="4" id="KW-0611">Plant defense</keyword>
<dbReference type="GO" id="GO:0006952">
    <property type="term" value="P:defense response"/>
    <property type="evidence" value="ECO:0007669"/>
    <property type="project" value="UniProtKB-KW"/>
</dbReference>
<evidence type="ECO:0008006" key="14">
    <source>
        <dbReference type="Google" id="ProtNLM"/>
    </source>
</evidence>
<feature type="region of interest" description="Disordered" evidence="6">
    <location>
        <begin position="913"/>
        <end position="932"/>
    </location>
</feature>
<evidence type="ECO:0000259" key="10">
    <source>
        <dbReference type="Pfam" id="PF23598"/>
    </source>
</evidence>
<gene>
    <name evidence="12" type="ORF">SO802_008531</name>
</gene>
<evidence type="ECO:0000256" key="2">
    <source>
        <dbReference type="ARBA" id="ARBA00022737"/>
    </source>
</evidence>
<dbReference type="Gene3D" id="1.20.5.4130">
    <property type="match status" value="1"/>
</dbReference>
<feature type="domain" description="Disease resistance N-terminal" evidence="8">
    <location>
        <begin position="31"/>
        <end position="95"/>
    </location>
</feature>
<dbReference type="InterPro" id="IPR003591">
    <property type="entry name" value="Leu-rich_rpt_typical-subtyp"/>
</dbReference>
<evidence type="ECO:0000259" key="7">
    <source>
        <dbReference type="Pfam" id="PF00931"/>
    </source>
</evidence>
<evidence type="ECO:0000256" key="5">
    <source>
        <dbReference type="ARBA" id="ARBA00022840"/>
    </source>
</evidence>
<evidence type="ECO:0000259" key="11">
    <source>
        <dbReference type="Pfam" id="PF25019"/>
    </source>
</evidence>
<dbReference type="PANTHER" id="PTHR36766">
    <property type="entry name" value="PLANT BROAD-SPECTRUM MILDEW RESISTANCE PROTEIN RPW8"/>
    <property type="match status" value="1"/>
</dbReference>
<evidence type="ECO:0000256" key="6">
    <source>
        <dbReference type="SAM" id="MobiDB-lite"/>
    </source>
</evidence>
<dbReference type="InterPro" id="IPR058922">
    <property type="entry name" value="WHD_DRP"/>
</dbReference>
<evidence type="ECO:0000259" key="9">
    <source>
        <dbReference type="Pfam" id="PF23559"/>
    </source>
</evidence>
<dbReference type="SUPFAM" id="SSF52540">
    <property type="entry name" value="P-loop containing nucleoside triphosphate hydrolases"/>
    <property type="match status" value="1"/>
</dbReference>
<keyword evidence="13" id="KW-1185">Reference proteome</keyword>
<protein>
    <recommendedName>
        <fullName evidence="14">P-loop containing nucleoside triphosphate hydrolase, leucine-rich repeat domain, L</fullName>
    </recommendedName>
</protein>
<comment type="caution">
    <text evidence="12">The sequence shown here is derived from an EMBL/GenBank/DDBJ whole genome shotgun (WGS) entry which is preliminary data.</text>
</comment>
<dbReference type="Gene3D" id="1.10.10.10">
    <property type="entry name" value="Winged helix-like DNA-binding domain superfamily/Winged helix DNA-binding domain"/>
    <property type="match status" value="1"/>
</dbReference>
<evidence type="ECO:0000313" key="13">
    <source>
        <dbReference type="Proteomes" id="UP001459277"/>
    </source>
</evidence>
<dbReference type="InterPro" id="IPR032675">
    <property type="entry name" value="LRR_dom_sf"/>
</dbReference>
<dbReference type="Pfam" id="PF23598">
    <property type="entry name" value="LRR_14"/>
    <property type="match status" value="1"/>
</dbReference>
<evidence type="ECO:0000256" key="4">
    <source>
        <dbReference type="ARBA" id="ARBA00022821"/>
    </source>
</evidence>